<keyword evidence="14" id="KW-0067">ATP-binding</keyword>
<dbReference type="Gene3D" id="3.40.50.300">
    <property type="entry name" value="P-loop containing nucleotide triphosphate hydrolases"/>
    <property type="match status" value="1"/>
</dbReference>
<dbReference type="GO" id="GO:0008820">
    <property type="term" value="F:cobinamide phosphate guanylyltransferase activity"/>
    <property type="evidence" value="ECO:0007669"/>
    <property type="project" value="UniProtKB-EC"/>
</dbReference>
<keyword evidence="13 18" id="KW-0418">Kinase</keyword>
<dbReference type="PANTHER" id="PTHR34848">
    <property type="match status" value="1"/>
</dbReference>
<sequence length="75" mass="8680">MIVLIVGGAKSGKSMLGQHIAKEIESINGKLYYVATMKPFDKEDLKRIENHLLERKDWGFETIEQDKNIENILKY</sequence>
<comment type="similarity">
    <text evidence="7">Belongs to the CobU/CobP family.</text>
</comment>
<comment type="catalytic activity">
    <reaction evidence="2">
        <text>adenosylcob(III)inamide phosphate + GTP + H(+) = adenosylcob(III)inamide-GDP + diphosphate</text>
        <dbReference type="Rhea" id="RHEA:22712"/>
        <dbReference type="ChEBI" id="CHEBI:15378"/>
        <dbReference type="ChEBI" id="CHEBI:33019"/>
        <dbReference type="ChEBI" id="CHEBI:37565"/>
        <dbReference type="ChEBI" id="CHEBI:58502"/>
        <dbReference type="ChEBI" id="CHEBI:60487"/>
        <dbReference type="EC" id="2.7.7.62"/>
    </reaction>
</comment>
<name>A0AAW9IY92_CLOPF</name>
<dbReference type="EC" id="2.7.1.156" evidence="8"/>
<dbReference type="GO" id="GO:0005524">
    <property type="term" value="F:ATP binding"/>
    <property type="evidence" value="ECO:0007669"/>
    <property type="project" value="UniProtKB-KW"/>
</dbReference>
<dbReference type="RefSeq" id="WP_322413464.1">
    <property type="nucleotide sequence ID" value="NZ_WNVG01001284.1"/>
</dbReference>
<proteinExistence type="inferred from homology"/>
<dbReference type="GO" id="GO:0043752">
    <property type="term" value="F:adenosylcobinamide kinase activity"/>
    <property type="evidence" value="ECO:0007669"/>
    <property type="project" value="UniProtKB-EC"/>
</dbReference>
<evidence type="ECO:0000256" key="6">
    <source>
        <dbReference type="ARBA" id="ARBA00005159"/>
    </source>
</evidence>
<evidence type="ECO:0000256" key="7">
    <source>
        <dbReference type="ARBA" id="ARBA00007490"/>
    </source>
</evidence>
<feature type="non-terminal residue" evidence="18">
    <location>
        <position position="75"/>
    </location>
</feature>
<protein>
    <recommendedName>
        <fullName evidence="16">Adenosylcobinamide kinase</fullName>
        <ecNumber evidence="8">2.7.1.156</ecNumber>
        <ecNumber evidence="9">2.7.7.62</ecNumber>
    </recommendedName>
    <alternativeName>
        <fullName evidence="17">Adenosylcobinamide-phosphate guanylyltransferase</fullName>
    </alternativeName>
</protein>
<evidence type="ECO:0000256" key="3">
    <source>
        <dbReference type="ARBA" id="ARBA00001522"/>
    </source>
</evidence>
<dbReference type="Pfam" id="PF02283">
    <property type="entry name" value="CobU"/>
    <property type="match status" value="1"/>
</dbReference>
<evidence type="ECO:0000256" key="14">
    <source>
        <dbReference type="ARBA" id="ARBA00022840"/>
    </source>
</evidence>
<dbReference type="EC" id="2.7.7.62" evidence="9"/>
<dbReference type="InterPro" id="IPR027417">
    <property type="entry name" value="P-loop_NTPase"/>
</dbReference>
<keyword evidence="10" id="KW-0169">Cobalamin biosynthesis</keyword>
<keyword evidence="12" id="KW-0547">Nucleotide-binding</keyword>
<gene>
    <name evidence="18" type="ORF">GNF81_20785</name>
</gene>
<evidence type="ECO:0000313" key="19">
    <source>
        <dbReference type="Proteomes" id="UP001289066"/>
    </source>
</evidence>
<evidence type="ECO:0000256" key="17">
    <source>
        <dbReference type="ARBA" id="ARBA00030571"/>
    </source>
</evidence>
<evidence type="ECO:0000313" key="18">
    <source>
        <dbReference type="EMBL" id="MDZ5035126.1"/>
    </source>
</evidence>
<comment type="function">
    <text evidence="4">Catalyzes ATP-dependent phosphorylation of adenosylcobinamide and addition of GMP to adenosylcobinamide phosphate.</text>
</comment>
<keyword evidence="11" id="KW-0808">Transferase</keyword>
<evidence type="ECO:0000256" key="13">
    <source>
        <dbReference type="ARBA" id="ARBA00022777"/>
    </source>
</evidence>
<organism evidence="18 19">
    <name type="scientific">Clostridium perfringens</name>
    <dbReference type="NCBI Taxonomy" id="1502"/>
    <lineage>
        <taxon>Bacteria</taxon>
        <taxon>Bacillati</taxon>
        <taxon>Bacillota</taxon>
        <taxon>Clostridia</taxon>
        <taxon>Eubacteriales</taxon>
        <taxon>Clostridiaceae</taxon>
        <taxon>Clostridium</taxon>
    </lineage>
</organism>
<comment type="catalytic activity">
    <reaction evidence="1">
        <text>adenosylcob(III)inamide + ATP = adenosylcob(III)inamide phosphate + ADP + H(+)</text>
        <dbReference type="Rhea" id="RHEA:15769"/>
        <dbReference type="ChEBI" id="CHEBI:2480"/>
        <dbReference type="ChEBI" id="CHEBI:15378"/>
        <dbReference type="ChEBI" id="CHEBI:30616"/>
        <dbReference type="ChEBI" id="CHEBI:58502"/>
        <dbReference type="ChEBI" id="CHEBI:456216"/>
        <dbReference type="EC" id="2.7.1.156"/>
    </reaction>
</comment>
<evidence type="ECO:0000256" key="1">
    <source>
        <dbReference type="ARBA" id="ARBA00000312"/>
    </source>
</evidence>
<dbReference type="GO" id="GO:0009236">
    <property type="term" value="P:cobalamin biosynthetic process"/>
    <property type="evidence" value="ECO:0007669"/>
    <property type="project" value="UniProtKB-KW"/>
</dbReference>
<comment type="pathway">
    <text evidence="6">Cofactor biosynthesis; adenosylcobalamin biosynthesis; adenosylcobalamin from cob(II)yrinate a,c-diamide: step 5/7.</text>
</comment>
<comment type="pathway">
    <text evidence="5">Cofactor biosynthesis; adenosylcobalamin biosynthesis; adenosylcobalamin from cob(II)yrinate a,c-diamide: step 6/7.</text>
</comment>
<evidence type="ECO:0000256" key="4">
    <source>
        <dbReference type="ARBA" id="ARBA00003889"/>
    </source>
</evidence>
<evidence type="ECO:0000256" key="15">
    <source>
        <dbReference type="ARBA" id="ARBA00023134"/>
    </source>
</evidence>
<dbReference type="AlphaFoldDB" id="A0AAW9IY92"/>
<dbReference type="EMBL" id="WNVG01001284">
    <property type="protein sequence ID" value="MDZ5035126.1"/>
    <property type="molecule type" value="Genomic_DNA"/>
</dbReference>
<keyword evidence="18" id="KW-0548">Nucleotidyltransferase</keyword>
<keyword evidence="15" id="KW-0342">GTP-binding</keyword>
<evidence type="ECO:0000256" key="2">
    <source>
        <dbReference type="ARBA" id="ARBA00000711"/>
    </source>
</evidence>
<evidence type="ECO:0000256" key="8">
    <source>
        <dbReference type="ARBA" id="ARBA00012016"/>
    </source>
</evidence>
<dbReference type="Proteomes" id="UP001289066">
    <property type="component" value="Unassembled WGS sequence"/>
</dbReference>
<dbReference type="SUPFAM" id="SSF52540">
    <property type="entry name" value="P-loop containing nucleoside triphosphate hydrolases"/>
    <property type="match status" value="1"/>
</dbReference>
<accession>A0AAW9IY92</accession>
<dbReference type="InterPro" id="IPR003203">
    <property type="entry name" value="CobU/CobP"/>
</dbReference>
<reference evidence="18" key="1">
    <citation type="submission" date="2019-11" db="EMBL/GenBank/DDBJ databases">
        <title>Characterization of Clostridium perfringens isolates from swine manure treated agricultural soils.</title>
        <authorList>
            <person name="Wushke S.T."/>
        </authorList>
    </citation>
    <scope>NUCLEOTIDE SEQUENCE</scope>
    <source>
        <strain evidence="18">X15</strain>
    </source>
</reference>
<dbReference type="PANTHER" id="PTHR34848:SF1">
    <property type="entry name" value="BIFUNCTIONAL ADENOSYLCOBALAMIN BIOSYNTHESIS PROTEIN COBU"/>
    <property type="match status" value="1"/>
</dbReference>
<comment type="caution">
    <text evidence="18">The sequence shown here is derived from an EMBL/GenBank/DDBJ whole genome shotgun (WGS) entry which is preliminary data.</text>
</comment>
<dbReference type="GO" id="GO:0005525">
    <property type="term" value="F:GTP binding"/>
    <property type="evidence" value="ECO:0007669"/>
    <property type="project" value="UniProtKB-KW"/>
</dbReference>
<evidence type="ECO:0000256" key="11">
    <source>
        <dbReference type="ARBA" id="ARBA00022679"/>
    </source>
</evidence>
<evidence type="ECO:0000256" key="5">
    <source>
        <dbReference type="ARBA" id="ARBA00004692"/>
    </source>
</evidence>
<evidence type="ECO:0000256" key="10">
    <source>
        <dbReference type="ARBA" id="ARBA00022573"/>
    </source>
</evidence>
<evidence type="ECO:0000256" key="9">
    <source>
        <dbReference type="ARBA" id="ARBA00012523"/>
    </source>
</evidence>
<evidence type="ECO:0000256" key="12">
    <source>
        <dbReference type="ARBA" id="ARBA00022741"/>
    </source>
</evidence>
<comment type="catalytic activity">
    <reaction evidence="3">
        <text>adenosylcob(III)inamide + GTP = adenosylcob(III)inamide phosphate + GDP + H(+)</text>
        <dbReference type="Rhea" id="RHEA:15765"/>
        <dbReference type="ChEBI" id="CHEBI:2480"/>
        <dbReference type="ChEBI" id="CHEBI:15378"/>
        <dbReference type="ChEBI" id="CHEBI:37565"/>
        <dbReference type="ChEBI" id="CHEBI:58189"/>
        <dbReference type="ChEBI" id="CHEBI:58502"/>
        <dbReference type="EC" id="2.7.1.156"/>
    </reaction>
</comment>
<evidence type="ECO:0000256" key="16">
    <source>
        <dbReference type="ARBA" id="ARBA00029570"/>
    </source>
</evidence>